<feature type="region of interest" description="Disordered" evidence="1">
    <location>
        <begin position="1"/>
        <end position="20"/>
    </location>
</feature>
<dbReference type="PANTHER" id="PTHR10775">
    <property type="entry name" value="OS08G0208400 PROTEIN"/>
    <property type="match status" value="1"/>
</dbReference>
<reference evidence="2" key="1">
    <citation type="journal article" date="2012" name="Nat. Commun.">
        <title>The genome of Prunus mume.</title>
        <authorList>
            <person name="Zhang Q."/>
            <person name="Chen W."/>
            <person name="Sun L."/>
            <person name="Zhao F."/>
            <person name="Huang B."/>
            <person name="Yang W."/>
            <person name="Tao Y."/>
            <person name="Wang J."/>
            <person name="Yuan Z."/>
            <person name="Fan G."/>
            <person name="Xing Z."/>
            <person name="Han C."/>
            <person name="Pan H."/>
            <person name="Zhong X."/>
            <person name="Shi W."/>
            <person name="Liang X."/>
            <person name="Du D."/>
            <person name="Sun F."/>
            <person name="Xu Z."/>
            <person name="Hao R."/>
            <person name="Lv T."/>
            <person name="Lv Y."/>
            <person name="Zheng Z."/>
            <person name="Sun M."/>
            <person name="Luo L."/>
            <person name="Cai M."/>
            <person name="Gao Y."/>
            <person name="Wang J."/>
            <person name="Yin Y."/>
            <person name="Xu X."/>
            <person name="Cheng T."/>
            <person name="Wang J."/>
        </authorList>
    </citation>
    <scope>NUCLEOTIDE SEQUENCE [LARGE SCALE GENOMIC DNA]</scope>
</reference>
<name>A0ABM1LLN0_PRUMU</name>
<organism evidence="2 3">
    <name type="scientific">Prunus mume</name>
    <name type="common">Japanese apricot</name>
    <name type="synonym">Armeniaca mume</name>
    <dbReference type="NCBI Taxonomy" id="102107"/>
    <lineage>
        <taxon>Eukaryota</taxon>
        <taxon>Viridiplantae</taxon>
        <taxon>Streptophyta</taxon>
        <taxon>Embryophyta</taxon>
        <taxon>Tracheophyta</taxon>
        <taxon>Spermatophyta</taxon>
        <taxon>Magnoliopsida</taxon>
        <taxon>eudicotyledons</taxon>
        <taxon>Gunneridae</taxon>
        <taxon>Pentapetalae</taxon>
        <taxon>rosids</taxon>
        <taxon>fabids</taxon>
        <taxon>Rosales</taxon>
        <taxon>Rosaceae</taxon>
        <taxon>Amygdaloideae</taxon>
        <taxon>Amygdaleae</taxon>
        <taxon>Prunus</taxon>
    </lineage>
</organism>
<sequence>MEQDDDMHGLIEEGRPQDPNGDAHKFYKLLEEAEQPLYVGCESYSNLSFVVNLMHIKGIGTMSIKAFDLGLHYNNIDACNNDCIIYYKEHANAMQCPTCKLSRWKKQGKGSKKKGKKVPWKVLRYFPLTPRLQRLFMSSKTAVDMRWHFKDRVKDGVLRHPADSEAWKSFNQIHESFGMEPGNVRLSLATDGFNPFGNMNLHYSIWPVLIYPYNLPPWMCMKDPYVFITLLIPGPKGPCHDIDVYMRPLIDELRTLWEIGVETYDIYAKQNFQMRAALLWTINDYPAYAYMSGWSTSGKLACQYCASDTSHRRLSHGSKTCYLGHRRFLPSDHVWRNQRSQFDNAREIRLAPKRPSGDDGTPPEPLTGEEVLHMVEDGDRESDAIGVLGLLPKQKFTAALRMLAYEAFAMQVDEIARM</sequence>
<dbReference type="RefSeq" id="XP_016648307.1">
    <property type="nucleotide sequence ID" value="XM_016792821.1"/>
</dbReference>
<dbReference type="Proteomes" id="UP000694861">
    <property type="component" value="Linkage group LG3"/>
</dbReference>
<evidence type="ECO:0000313" key="3">
    <source>
        <dbReference type="RefSeq" id="XP_016648307.1"/>
    </source>
</evidence>
<proteinExistence type="predicted"/>
<evidence type="ECO:0000313" key="2">
    <source>
        <dbReference type="Proteomes" id="UP000694861"/>
    </source>
</evidence>
<evidence type="ECO:0000256" key="1">
    <source>
        <dbReference type="SAM" id="MobiDB-lite"/>
    </source>
</evidence>
<dbReference type="PANTHER" id="PTHR10775:SF177">
    <property type="entry name" value="TNP2, PARTIAL"/>
    <property type="match status" value="1"/>
</dbReference>
<accession>A0ABM1LLN0</accession>
<reference evidence="3" key="2">
    <citation type="submission" date="2025-08" db="UniProtKB">
        <authorList>
            <consortium name="RefSeq"/>
        </authorList>
    </citation>
    <scope>IDENTIFICATION</scope>
</reference>
<keyword evidence="2" id="KW-1185">Reference proteome</keyword>
<gene>
    <name evidence="3" type="primary">LOC103327097</name>
</gene>
<dbReference type="GeneID" id="103327097"/>
<dbReference type="Pfam" id="PF02992">
    <property type="entry name" value="Transposase_21"/>
    <property type="match status" value="1"/>
</dbReference>
<protein>
    <submittedName>
        <fullName evidence="3">Uncharacterized protein LOC103327097</fullName>
    </submittedName>
</protein>
<dbReference type="InterPro" id="IPR004242">
    <property type="entry name" value="Transposase_21"/>
</dbReference>